<dbReference type="Pfam" id="PF00789">
    <property type="entry name" value="UBX"/>
    <property type="match status" value="1"/>
</dbReference>
<keyword evidence="5" id="KW-1185">Reference proteome</keyword>
<dbReference type="SMR" id="A0A1J6IM86"/>
<accession>A0A1J6IM86</accession>
<dbReference type="STRING" id="49451.A0A1J6IM86"/>
<dbReference type="PANTHER" id="PTHR47557:SF2">
    <property type="entry name" value="PLANT UBX DOMAIN-CONTAINING PROTEIN 1"/>
    <property type="match status" value="1"/>
</dbReference>
<evidence type="ECO:0000256" key="1">
    <source>
        <dbReference type="ARBA" id="ARBA00022786"/>
    </source>
</evidence>
<sequence>MIGLRQGDPLSPFLFIIAMEGLNDMLKAAQTNDWIRGFKVSSKAEDITLAAVIRVRFPDNYTLEATFHPSETIQSLLDLLMKVIAHPELPFYLYTTPPKKQIKDVSQDFYSAGFIPGAIVYFSYDLPKGDDGAAASGPYLQEEVMCLQGLDSMIEMEPGEPSRDDPPLQCQIRSLPKWLKL</sequence>
<evidence type="ECO:0000259" key="3">
    <source>
        <dbReference type="PROSITE" id="PS50878"/>
    </source>
</evidence>
<dbReference type="PROSITE" id="PS50878">
    <property type="entry name" value="RT_POL"/>
    <property type="match status" value="1"/>
</dbReference>
<dbReference type="Gramene" id="OIT05958">
    <property type="protein sequence ID" value="OIT05958"/>
    <property type="gene ID" value="A4A49_15649"/>
</dbReference>
<evidence type="ECO:0000313" key="5">
    <source>
        <dbReference type="Proteomes" id="UP000187609"/>
    </source>
</evidence>
<evidence type="ECO:0000313" key="4">
    <source>
        <dbReference type="EMBL" id="OIT05958.1"/>
    </source>
</evidence>
<dbReference type="EMBL" id="MJEQ01037184">
    <property type="protein sequence ID" value="OIT05958.1"/>
    <property type="molecule type" value="Genomic_DNA"/>
</dbReference>
<gene>
    <name evidence="4" type="primary">PUX1</name>
    <name evidence="4" type="ORF">A4A49_15649</name>
</gene>
<dbReference type="PROSITE" id="PS50033">
    <property type="entry name" value="UBX"/>
    <property type="match status" value="1"/>
</dbReference>
<dbReference type="Proteomes" id="UP000187609">
    <property type="component" value="Unassembled WGS sequence"/>
</dbReference>
<dbReference type="CDD" id="cd16118">
    <property type="entry name" value="UBX2_UBXN9"/>
    <property type="match status" value="1"/>
</dbReference>
<dbReference type="SUPFAM" id="SSF54236">
    <property type="entry name" value="Ubiquitin-like"/>
    <property type="match status" value="1"/>
</dbReference>
<organism evidence="4 5">
    <name type="scientific">Nicotiana attenuata</name>
    <name type="common">Coyote tobacco</name>
    <dbReference type="NCBI Taxonomy" id="49451"/>
    <lineage>
        <taxon>Eukaryota</taxon>
        <taxon>Viridiplantae</taxon>
        <taxon>Streptophyta</taxon>
        <taxon>Embryophyta</taxon>
        <taxon>Tracheophyta</taxon>
        <taxon>Spermatophyta</taxon>
        <taxon>Magnoliopsida</taxon>
        <taxon>eudicotyledons</taxon>
        <taxon>Gunneridae</taxon>
        <taxon>Pentapetalae</taxon>
        <taxon>asterids</taxon>
        <taxon>lamiids</taxon>
        <taxon>Solanales</taxon>
        <taxon>Solanaceae</taxon>
        <taxon>Nicotianoideae</taxon>
        <taxon>Nicotianeae</taxon>
        <taxon>Nicotiana</taxon>
    </lineage>
</organism>
<protein>
    <submittedName>
        <fullName evidence="4">Plant ubx domain-containing protein 1</fullName>
    </submittedName>
</protein>
<reference evidence="4" key="1">
    <citation type="submission" date="2016-11" db="EMBL/GenBank/DDBJ databases">
        <title>The genome of Nicotiana attenuata.</title>
        <authorList>
            <person name="Xu S."/>
            <person name="Brockmoeller T."/>
            <person name="Gaquerel E."/>
            <person name="Navarro A."/>
            <person name="Kuhl H."/>
            <person name="Gase K."/>
            <person name="Ling Z."/>
            <person name="Zhou W."/>
            <person name="Kreitzer C."/>
            <person name="Stanke M."/>
            <person name="Tang H."/>
            <person name="Lyons E."/>
            <person name="Pandey P."/>
            <person name="Pandey S.P."/>
            <person name="Timmermann B."/>
            <person name="Baldwin I.T."/>
        </authorList>
    </citation>
    <scope>NUCLEOTIDE SEQUENCE [LARGE SCALE GENOMIC DNA]</scope>
    <source>
        <strain evidence="4">UT</strain>
    </source>
</reference>
<dbReference type="InterPro" id="IPR001012">
    <property type="entry name" value="UBX_dom"/>
</dbReference>
<dbReference type="InterPro" id="IPR000477">
    <property type="entry name" value="RT_dom"/>
</dbReference>
<dbReference type="PANTHER" id="PTHR47557">
    <property type="entry name" value="PLANT UBX DOMAIN-CONTAINING PROTEIN 1"/>
    <property type="match status" value="1"/>
</dbReference>
<feature type="domain" description="UBX" evidence="2">
    <location>
        <begin position="53"/>
        <end position="122"/>
    </location>
</feature>
<dbReference type="InterPro" id="IPR029071">
    <property type="entry name" value="Ubiquitin-like_domsf"/>
</dbReference>
<keyword evidence="1" id="KW-0833">Ubl conjugation pathway</keyword>
<dbReference type="GO" id="GO:0032984">
    <property type="term" value="P:protein-containing complex disassembly"/>
    <property type="evidence" value="ECO:0007669"/>
    <property type="project" value="InterPro"/>
</dbReference>
<dbReference type="InterPro" id="IPR044232">
    <property type="entry name" value="PUX1"/>
</dbReference>
<feature type="domain" description="Reverse transcriptase" evidence="3">
    <location>
        <begin position="1"/>
        <end position="126"/>
    </location>
</feature>
<evidence type="ECO:0000259" key="2">
    <source>
        <dbReference type="PROSITE" id="PS50033"/>
    </source>
</evidence>
<name>A0A1J6IM86_NICAT</name>
<dbReference type="AlphaFoldDB" id="A0A1J6IM86"/>
<dbReference type="GO" id="GO:0051117">
    <property type="term" value="F:ATPase binding"/>
    <property type="evidence" value="ECO:0007669"/>
    <property type="project" value="InterPro"/>
</dbReference>
<dbReference type="Gene3D" id="3.10.20.90">
    <property type="entry name" value="Phosphatidylinositol 3-kinase Catalytic Subunit, Chain A, domain 1"/>
    <property type="match status" value="1"/>
</dbReference>
<comment type="caution">
    <text evidence="4">The sequence shown here is derived from an EMBL/GenBank/DDBJ whole genome shotgun (WGS) entry which is preliminary data.</text>
</comment>
<proteinExistence type="predicted"/>